<feature type="region of interest" description="Disordered" evidence="1">
    <location>
        <begin position="63"/>
        <end position="145"/>
    </location>
</feature>
<feature type="compositionally biased region" description="Acidic residues" evidence="1">
    <location>
        <begin position="323"/>
        <end position="335"/>
    </location>
</feature>
<feature type="region of interest" description="Disordered" evidence="1">
    <location>
        <begin position="214"/>
        <end position="368"/>
    </location>
</feature>
<proteinExistence type="predicted"/>
<name>A0A9P1CWN8_9DINO</name>
<evidence type="ECO:0000313" key="2">
    <source>
        <dbReference type="EMBL" id="CAI3998303.1"/>
    </source>
</evidence>
<feature type="compositionally biased region" description="Basic and acidic residues" evidence="1">
    <location>
        <begin position="336"/>
        <end position="351"/>
    </location>
</feature>
<feature type="compositionally biased region" description="Basic and acidic residues" evidence="1">
    <location>
        <begin position="92"/>
        <end position="105"/>
    </location>
</feature>
<reference evidence="3 4" key="2">
    <citation type="submission" date="2024-05" db="EMBL/GenBank/DDBJ databases">
        <authorList>
            <person name="Chen Y."/>
            <person name="Shah S."/>
            <person name="Dougan E. K."/>
            <person name="Thang M."/>
            <person name="Chan C."/>
        </authorList>
    </citation>
    <scope>NUCLEOTIDE SEQUENCE [LARGE SCALE GENOMIC DNA]</scope>
</reference>
<evidence type="ECO:0000256" key="1">
    <source>
        <dbReference type="SAM" id="MobiDB-lite"/>
    </source>
</evidence>
<feature type="compositionally biased region" description="Basic and acidic residues" evidence="1">
    <location>
        <begin position="274"/>
        <end position="288"/>
    </location>
</feature>
<dbReference type="EMBL" id="CAMXCT030002459">
    <property type="protein sequence ID" value="CAL4785615.1"/>
    <property type="molecule type" value="Genomic_DNA"/>
</dbReference>
<feature type="compositionally biased region" description="Acidic residues" evidence="1">
    <location>
        <begin position="74"/>
        <end position="84"/>
    </location>
</feature>
<evidence type="ECO:0000313" key="3">
    <source>
        <dbReference type="EMBL" id="CAL4785615.1"/>
    </source>
</evidence>
<keyword evidence="4" id="KW-1185">Reference proteome</keyword>
<dbReference type="EMBL" id="CAMXCT020002459">
    <property type="protein sequence ID" value="CAL1151678.1"/>
    <property type="molecule type" value="Genomic_DNA"/>
</dbReference>
<reference evidence="2" key="1">
    <citation type="submission" date="2022-10" db="EMBL/GenBank/DDBJ databases">
        <authorList>
            <person name="Chen Y."/>
            <person name="Dougan E. K."/>
            <person name="Chan C."/>
            <person name="Rhodes N."/>
            <person name="Thang M."/>
        </authorList>
    </citation>
    <scope>NUCLEOTIDE SEQUENCE</scope>
</reference>
<sequence length="460" mass="50404">MEDMAVKYKLHDGDGVELQDWAKTEGSLHRLLARWVMDTQRKTNNTESRCPVMKELKEMAQLLRSQGSETTADEREDSGPETEEVCVHKSKPAVDKETADSDKPIQLEPVVSSEGKKNEAKENEAKEATAATCSGMSETEKERVDQQVEDLLKPYILPDSPPMPQWLINILAQKALQDAIDSFAKYKEKDKSAGSASGELPASLAFQDEKALAPLPEVPQTVEAQAKAAEDKIRADEVAQRKLKKAGQANAGEEDEPPTRGRGRGKGRGRGRGKKAEGDAKGSDGKGDDDTEAGQGNEEGGNEVEDKVGEGCNEAPGDAMDGPSDEGSGDDEDEKNEFLRELDEESDKLSQEAELEEEESKPKKKRKLVAKCWDPKYQKKSKAVQDPDLPILVDSKPVVVPEAEKMTANRIKLEEQRAARLSVLQKVAALDRRFVIPADCKGVSGPQTNTIQKLKLDVNC</sequence>
<dbReference type="Proteomes" id="UP001152797">
    <property type="component" value="Unassembled WGS sequence"/>
</dbReference>
<feature type="compositionally biased region" description="Basic residues" evidence="1">
    <location>
        <begin position="261"/>
        <end position="273"/>
    </location>
</feature>
<gene>
    <name evidence="2" type="ORF">C1SCF055_LOCUS24615</name>
</gene>
<feature type="compositionally biased region" description="Basic and acidic residues" evidence="1">
    <location>
        <begin position="228"/>
        <end position="240"/>
    </location>
</feature>
<evidence type="ECO:0000313" key="4">
    <source>
        <dbReference type="Proteomes" id="UP001152797"/>
    </source>
</evidence>
<protein>
    <submittedName>
        <fullName evidence="2">Uncharacterized protein</fullName>
    </submittedName>
</protein>
<comment type="caution">
    <text evidence="2">The sequence shown here is derived from an EMBL/GenBank/DDBJ whole genome shotgun (WGS) entry which is preliminary data.</text>
</comment>
<organism evidence="2">
    <name type="scientific">Cladocopium goreaui</name>
    <dbReference type="NCBI Taxonomy" id="2562237"/>
    <lineage>
        <taxon>Eukaryota</taxon>
        <taxon>Sar</taxon>
        <taxon>Alveolata</taxon>
        <taxon>Dinophyceae</taxon>
        <taxon>Suessiales</taxon>
        <taxon>Symbiodiniaceae</taxon>
        <taxon>Cladocopium</taxon>
    </lineage>
</organism>
<dbReference type="AlphaFoldDB" id="A0A9P1CWN8"/>
<accession>A0A9P1CWN8</accession>
<feature type="compositionally biased region" description="Basic and acidic residues" evidence="1">
    <location>
        <begin position="114"/>
        <end position="127"/>
    </location>
</feature>
<dbReference type="EMBL" id="CAMXCT010002459">
    <property type="protein sequence ID" value="CAI3998303.1"/>
    <property type="molecule type" value="Genomic_DNA"/>
</dbReference>